<keyword evidence="4" id="KW-1185">Reference proteome</keyword>
<sequence>MTISSSKLMVVTVLAFLLLGVSFMKFSTPTSAIYGFSNNYQRKVLLVCHGKKYLKKLVPEVSGRRNLVAPLMRRRLMIIDNGPPSPQANLPPGHKTGS</sequence>
<evidence type="ECO:0008006" key="5">
    <source>
        <dbReference type="Google" id="ProtNLM"/>
    </source>
</evidence>
<feature type="region of interest" description="Disordered" evidence="1">
    <location>
        <begin position="79"/>
        <end position="98"/>
    </location>
</feature>
<organism evidence="3 4">
    <name type="scientific">Nepenthes gracilis</name>
    <name type="common">Slender pitcher plant</name>
    <dbReference type="NCBI Taxonomy" id="150966"/>
    <lineage>
        <taxon>Eukaryota</taxon>
        <taxon>Viridiplantae</taxon>
        <taxon>Streptophyta</taxon>
        <taxon>Embryophyta</taxon>
        <taxon>Tracheophyta</taxon>
        <taxon>Spermatophyta</taxon>
        <taxon>Magnoliopsida</taxon>
        <taxon>eudicotyledons</taxon>
        <taxon>Gunneridae</taxon>
        <taxon>Pentapetalae</taxon>
        <taxon>Caryophyllales</taxon>
        <taxon>Nepenthaceae</taxon>
        <taxon>Nepenthes</taxon>
    </lineage>
</organism>
<evidence type="ECO:0000313" key="4">
    <source>
        <dbReference type="Proteomes" id="UP001279734"/>
    </source>
</evidence>
<comment type="caution">
    <text evidence="3">The sequence shown here is derived from an EMBL/GenBank/DDBJ whole genome shotgun (WGS) entry which is preliminary data.</text>
</comment>
<proteinExistence type="predicted"/>
<dbReference type="AlphaFoldDB" id="A0AAD3RYW6"/>
<evidence type="ECO:0000313" key="3">
    <source>
        <dbReference type="EMBL" id="GMH01256.1"/>
    </source>
</evidence>
<name>A0AAD3RYW6_NEPGR</name>
<reference evidence="3" key="1">
    <citation type="submission" date="2023-05" db="EMBL/GenBank/DDBJ databases">
        <title>Nepenthes gracilis genome sequencing.</title>
        <authorList>
            <person name="Fukushima K."/>
        </authorList>
    </citation>
    <scope>NUCLEOTIDE SEQUENCE</scope>
    <source>
        <strain evidence="3">SING2019-196</strain>
    </source>
</reference>
<feature type="signal peptide" evidence="2">
    <location>
        <begin position="1"/>
        <end position="32"/>
    </location>
</feature>
<protein>
    <recommendedName>
        <fullName evidence="5">Transmembrane protein</fullName>
    </recommendedName>
</protein>
<dbReference type="Proteomes" id="UP001279734">
    <property type="component" value="Unassembled WGS sequence"/>
</dbReference>
<accession>A0AAD3RYW6</accession>
<feature type="chain" id="PRO_5042137919" description="Transmembrane protein" evidence="2">
    <location>
        <begin position="33"/>
        <end position="98"/>
    </location>
</feature>
<dbReference type="EMBL" id="BSYO01000002">
    <property type="protein sequence ID" value="GMH01256.1"/>
    <property type="molecule type" value="Genomic_DNA"/>
</dbReference>
<gene>
    <name evidence="3" type="ORF">Nepgr_003095</name>
</gene>
<evidence type="ECO:0000256" key="1">
    <source>
        <dbReference type="SAM" id="MobiDB-lite"/>
    </source>
</evidence>
<keyword evidence="2" id="KW-0732">Signal</keyword>
<evidence type="ECO:0000256" key="2">
    <source>
        <dbReference type="SAM" id="SignalP"/>
    </source>
</evidence>